<accession>A0A0G1PHG9</accession>
<evidence type="ECO:0000313" key="2">
    <source>
        <dbReference type="Proteomes" id="UP000034705"/>
    </source>
</evidence>
<gene>
    <name evidence="1" type="ORF">UX45_C0023G0019</name>
</gene>
<comment type="caution">
    <text evidence="1">The sequence shown here is derived from an EMBL/GenBank/DDBJ whole genome shotgun (WGS) entry which is preliminary data.</text>
</comment>
<name>A0A0G1PHG9_9BACT</name>
<dbReference type="EMBL" id="LCMG01000023">
    <property type="protein sequence ID" value="KKU32219.1"/>
    <property type="molecule type" value="Genomic_DNA"/>
</dbReference>
<dbReference type="Proteomes" id="UP000034705">
    <property type="component" value="Unassembled WGS sequence"/>
</dbReference>
<protein>
    <submittedName>
        <fullName evidence="1">Uncharacterized protein</fullName>
    </submittedName>
</protein>
<evidence type="ECO:0000313" key="1">
    <source>
        <dbReference type="EMBL" id="KKU32219.1"/>
    </source>
</evidence>
<reference evidence="1 2" key="1">
    <citation type="journal article" date="2015" name="Nature">
        <title>rRNA introns, odd ribosomes, and small enigmatic genomes across a large radiation of phyla.</title>
        <authorList>
            <person name="Brown C.T."/>
            <person name="Hug L.A."/>
            <person name="Thomas B.C."/>
            <person name="Sharon I."/>
            <person name="Castelle C.J."/>
            <person name="Singh A."/>
            <person name="Wilkins M.J."/>
            <person name="Williams K.H."/>
            <person name="Banfield J.F."/>
        </authorList>
    </citation>
    <scope>NUCLEOTIDE SEQUENCE [LARGE SCALE GENOMIC DNA]</scope>
</reference>
<proteinExistence type="predicted"/>
<feature type="non-terminal residue" evidence="1">
    <location>
        <position position="126"/>
    </location>
</feature>
<sequence>MSHTFFAFFVLFAVLWTLGGCRGHPGVSDISVVDTSKASVVMVEEEVQVEDNLDCYGTMAALQEAMNLPDDQRYLSGRLIVVEKEQRRMSLYHQGVLDLEEDGTPKCWKVALAPQAPPGPKQRSGD</sequence>
<dbReference type="AlphaFoldDB" id="A0A0G1PHG9"/>
<organism evidence="1 2">
    <name type="scientific">Candidatus Uhrbacteria bacterium GW2011_GWF2_46_218</name>
    <dbReference type="NCBI Taxonomy" id="1619001"/>
    <lineage>
        <taxon>Bacteria</taxon>
        <taxon>Candidatus Uhriibacteriota</taxon>
    </lineage>
</organism>